<dbReference type="EMBL" id="BAAFRS010000248">
    <property type="protein sequence ID" value="GAB1225325.1"/>
    <property type="molecule type" value="Genomic_DNA"/>
</dbReference>
<dbReference type="Gene3D" id="2.130.10.10">
    <property type="entry name" value="YVTN repeat-like/Quinoprotein amine dehydrogenase"/>
    <property type="match status" value="1"/>
</dbReference>
<proteinExistence type="predicted"/>
<feature type="repeat" description="WD" evidence="3">
    <location>
        <begin position="64"/>
        <end position="97"/>
    </location>
</feature>
<sequence length="370" mass="41411">MSATVERRKSTQLMKKSSSEAKIHKSKSMVNIAKPVVMSKQAPGTFKEDKYDLKITPSAQQQLNNFHKGMVWDYSFNIDGTLLATAGKDGKVMVWEIVDGLVKKEVKTTFTKHTGEIVSVIFIDNNIICSSSTTKELFIWNATNGEQIKTIPIDDVCLCLKYCKENKRFIAGLLNGQVFCYNTDKYEQIREYDVHCAVTAVEIYCEGEEATGYIVGTLEGTILALYDYDDKMQLVKTSSLKEDALISCIIVNVKDRICYVTYANNKVIIYTLMDFDMISRYKGITTNCSSITPSLNNDMTLLFIASKEGGIFVFPNMPVISKKSIDIFGVKLNLFVTDGKPIVHVCCIPKTSNILLIDCDGSASIFTLKY</sequence>
<dbReference type="Pfam" id="PF00400">
    <property type="entry name" value="WD40"/>
    <property type="match status" value="1"/>
</dbReference>
<protein>
    <recommendedName>
        <fullName evidence="7">WD domain, G-beta repeat-containing protein</fullName>
    </recommendedName>
</protein>
<evidence type="ECO:0008006" key="7">
    <source>
        <dbReference type="Google" id="ProtNLM"/>
    </source>
</evidence>
<evidence type="ECO:0000256" key="4">
    <source>
        <dbReference type="SAM" id="MobiDB-lite"/>
    </source>
</evidence>
<feature type="repeat" description="WD" evidence="3">
    <location>
        <begin position="110"/>
        <end position="150"/>
    </location>
</feature>
<dbReference type="InterPro" id="IPR036322">
    <property type="entry name" value="WD40_repeat_dom_sf"/>
</dbReference>
<dbReference type="InterPro" id="IPR015943">
    <property type="entry name" value="WD40/YVTN_repeat-like_dom_sf"/>
</dbReference>
<evidence type="ECO:0000256" key="3">
    <source>
        <dbReference type="PROSITE-ProRule" id="PRU00221"/>
    </source>
</evidence>
<dbReference type="PROSITE" id="PS50294">
    <property type="entry name" value="WD_REPEATS_REGION"/>
    <property type="match status" value="1"/>
</dbReference>
<dbReference type="PROSITE" id="PS50082">
    <property type="entry name" value="WD_REPEATS_2"/>
    <property type="match status" value="2"/>
</dbReference>
<dbReference type="SMART" id="SM00320">
    <property type="entry name" value="WD40"/>
    <property type="match status" value="3"/>
</dbReference>
<dbReference type="SUPFAM" id="SSF50978">
    <property type="entry name" value="WD40 repeat-like"/>
    <property type="match status" value="1"/>
</dbReference>
<reference evidence="5 6" key="1">
    <citation type="journal article" date="2019" name="PLoS Negl. Trop. Dis.">
        <title>Whole genome sequencing of Entamoeba nuttalli reveals mammalian host-related molecular signatures and a novel octapeptide-repeat surface protein.</title>
        <authorList>
            <person name="Tanaka M."/>
            <person name="Makiuchi T."/>
            <person name="Komiyama T."/>
            <person name="Shiina T."/>
            <person name="Osaki K."/>
            <person name="Tachibana H."/>
        </authorList>
    </citation>
    <scope>NUCLEOTIDE SEQUENCE [LARGE SCALE GENOMIC DNA]</scope>
    <source>
        <strain evidence="5 6">P19-061405</strain>
    </source>
</reference>
<keyword evidence="1 3" id="KW-0853">WD repeat</keyword>
<evidence type="ECO:0000256" key="2">
    <source>
        <dbReference type="ARBA" id="ARBA00022737"/>
    </source>
</evidence>
<dbReference type="InterPro" id="IPR019775">
    <property type="entry name" value="WD40_repeat_CS"/>
</dbReference>
<accession>A0ABQ0DR75</accession>
<dbReference type="PROSITE" id="PS00678">
    <property type="entry name" value="WD_REPEATS_1"/>
    <property type="match status" value="1"/>
</dbReference>
<dbReference type="PANTHER" id="PTHR43979:SF1">
    <property type="entry name" value="PRE-MRNA-PROCESSING FACTOR 17"/>
    <property type="match status" value="1"/>
</dbReference>
<keyword evidence="6" id="KW-1185">Reference proteome</keyword>
<dbReference type="InterPro" id="IPR001680">
    <property type="entry name" value="WD40_rpt"/>
</dbReference>
<gene>
    <name evidence="5" type="ORF">ENUP19_0248G0099</name>
</gene>
<feature type="region of interest" description="Disordered" evidence="4">
    <location>
        <begin position="1"/>
        <end position="20"/>
    </location>
</feature>
<evidence type="ECO:0000256" key="1">
    <source>
        <dbReference type="ARBA" id="ARBA00022574"/>
    </source>
</evidence>
<dbReference type="Proteomes" id="UP001628156">
    <property type="component" value="Unassembled WGS sequence"/>
</dbReference>
<organism evidence="5 6">
    <name type="scientific">Entamoeba nuttalli</name>
    <dbReference type="NCBI Taxonomy" id="412467"/>
    <lineage>
        <taxon>Eukaryota</taxon>
        <taxon>Amoebozoa</taxon>
        <taxon>Evosea</taxon>
        <taxon>Archamoebae</taxon>
        <taxon>Mastigamoebida</taxon>
        <taxon>Entamoebidae</taxon>
        <taxon>Entamoeba</taxon>
    </lineage>
</organism>
<keyword evidence="2" id="KW-0677">Repeat</keyword>
<dbReference type="InterPro" id="IPR032847">
    <property type="entry name" value="PRPF17"/>
</dbReference>
<evidence type="ECO:0000313" key="5">
    <source>
        <dbReference type="EMBL" id="GAB1225325.1"/>
    </source>
</evidence>
<dbReference type="PANTHER" id="PTHR43979">
    <property type="entry name" value="PRE-MRNA-PROCESSING FACTOR 17"/>
    <property type="match status" value="1"/>
</dbReference>
<comment type="caution">
    <text evidence="5">The sequence shown here is derived from an EMBL/GenBank/DDBJ whole genome shotgun (WGS) entry which is preliminary data.</text>
</comment>
<name>A0ABQ0DR75_9EUKA</name>
<evidence type="ECO:0000313" key="6">
    <source>
        <dbReference type="Proteomes" id="UP001628156"/>
    </source>
</evidence>